<evidence type="ECO:0000256" key="1">
    <source>
        <dbReference type="SAM" id="Phobius"/>
    </source>
</evidence>
<protein>
    <recommendedName>
        <fullName evidence="4">Major facilitator superfamily (MFS) profile domain-containing protein</fullName>
    </recommendedName>
</protein>
<feature type="transmembrane region" description="Helical" evidence="1">
    <location>
        <begin position="20"/>
        <end position="46"/>
    </location>
</feature>
<reference evidence="2" key="1">
    <citation type="submission" date="2021-04" db="EMBL/GenBank/DDBJ databases">
        <title>Pseudonocardia sp. nov., isolated from sandy soil of mangrove forest.</title>
        <authorList>
            <person name="Zan Z."/>
            <person name="Huang R."/>
            <person name="Liu W."/>
        </authorList>
    </citation>
    <scope>NUCLEOTIDE SEQUENCE</scope>
    <source>
        <strain evidence="2">S2-4</strain>
    </source>
</reference>
<dbReference type="RefSeq" id="WP_252440658.1">
    <property type="nucleotide sequence ID" value="NZ_JAGSOV010000040.1"/>
</dbReference>
<feature type="transmembrane region" description="Helical" evidence="1">
    <location>
        <begin position="52"/>
        <end position="73"/>
    </location>
</feature>
<dbReference type="EMBL" id="JAGSOV010000040">
    <property type="protein sequence ID" value="MCO1657195.1"/>
    <property type="molecule type" value="Genomic_DNA"/>
</dbReference>
<accession>A0ABT1A2H9</accession>
<evidence type="ECO:0000313" key="2">
    <source>
        <dbReference type="EMBL" id="MCO1657195.1"/>
    </source>
</evidence>
<evidence type="ECO:0008006" key="4">
    <source>
        <dbReference type="Google" id="ProtNLM"/>
    </source>
</evidence>
<name>A0ABT1A2H9_9PSEU</name>
<keyword evidence="1" id="KW-1133">Transmembrane helix</keyword>
<gene>
    <name evidence="2" type="ORF">KDL28_19225</name>
</gene>
<keyword evidence="1" id="KW-0812">Transmembrane</keyword>
<dbReference type="Proteomes" id="UP001165283">
    <property type="component" value="Unassembled WGS sequence"/>
</dbReference>
<evidence type="ECO:0000313" key="3">
    <source>
        <dbReference type="Proteomes" id="UP001165283"/>
    </source>
</evidence>
<proteinExistence type="predicted"/>
<comment type="caution">
    <text evidence="2">The sequence shown here is derived from an EMBL/GenBank/DDBJ whole genome shotgun (WGS) entry which is preliminary data.</text>
</comment>
<keyword evidence="1" id="KW-0472">Membrane</keyword>
<feature type="transmembrane region" description="Helical" evidence="1">
    <location>
        <begin position="85"/>
        <end position="105"/>
    </location>
</feature>
<sequence>MTTLYVPPPAPRPRTDATHIAGVALLAVMALPTIGFAFMMGVFALAYGELGLVALIAGGALAATLPALVFGVAGARARTTGRVRAWLVGCVVVAAIPLGCLAAVLG</sequence>
<organism evidence="2 3">
    <name type="scientific">Pseudonocardia humida</name>
    <dbReference type="NCBI Taxonomy" id="2800819"/>
    <lineage>
        <taxon>Bacteria</taxon>
        <taxon>Bacillati</taxon>
        <taxon>Actinomycetota</taxon>
        <taxon>Actinomycetes</taxon>
        <taxon>Pseudonocardiales</taxon>
        <taxon>Pseudonocardiaceae</taxon>
        <taxon>Pseudonocardia</taxon>
    </lineage>
</organism>
<keyword evidence="3" id="KW-1185">Reference proteome</keyword>